<feature type="transmembrane region" description="Helical" evidence="1">
    <location>
        <begin position="6"/>
        <end position="26"/>
    </location>
</feature>
<feature type="transmembrane region" description="Helical" evidence="1">
    <location>
        <begin position="196"/>
        <end position="217"/>
    </location>
</feature>
<feature type="transmembrane region" description="Helical" evidence="1">
    <location>
        <begin position="126"/>
        <end position="146"/>
    </location>
</feature>
<dbReference type="Pfam" id="PF13968">
    <property type="entry name" value="DUF4220"/>
    <property type="match status" value="1"/>
</dbReference>
<comment type="caution">
    <text evidence="3">The sequence shown here is derived from an EMBL/GenBank/DDBJ whole genome shotgun (WGS) entry which is preliminary data.</text>
</comment>
<dbReference type="Proteomes" id="UP001459277">
    <property type="component" value="Unassembled WGS sequence"/>
</dbReference>
<evidence type="ECO:0000313" key="4">
    <source>
        <dbReference type="Proteomes" id="UP001459277"/>
    </source>
</evidence>
<proteinExistence type="predicted"/>
<feature type="transmembrane region" description="Helical" evidence="1">
    <location>
        <begin position="167"/>
        <end position="190"/>
    </location>
</feature>
<name>A0AAW2DT07_9ROSI</name>
<evidence type="ECO:0000256" key="1">
    <source>
        <dbReference type="SAM" id="Phobius"/>
    </source>
</evidence>
<dbReference type="EMBL" id="JAZDWU010000002">
    <property type="protein sequence ID" value="KAL0012703.1"/>
    <property type="molecule type" value="Genomic_DNA"/>
</dbReference>
<sequence length="279" mass="32124">MSVGLWVWWVLINEYVVSLDALLLVCRGSDRWGSWWRRSIGSVGFGELVEGEKAGREFWRKRRQSIGVGWVFLETRRLTPLFPEHVRKLWTDWELRVLVLVSLTLQLSLLHFGSRRRYSVKTWLRGFLWLAYLVADSVATVALGVISNNKRNRNSCDCNDSQVQNELMAFWAPFLLLHLGGQDTITAYAVQDNELWLRHLLGLVVQSGVALYILLVLEGQLAVIFNYPNVSCWAYQVCRKDMGLEISKLSNPSDRIERSTCQNSCRIAFIYQKGLLKAL</sequence>
<gene>
    <name evidence="3" type="ORF">SO802_007811</name>
</gene>
<organism evidence="3 4">
    <name type="scientific">Lithocarpus litseifolius</name>
    <dbReference type="NCBI Taxonomy" id="425828"/>
    <lineage>
        <taxon>Eukaryota</taxon>
        <taxon>Viridiplantae</taxon>
        <taxon>Streptophyta</taxon>
        <taxon>Embryophyta</taxon>
        <taxon>Tracheophyta</taxon>
        <taxon>Spermatophyta</taxon>
        <taxon>Magnoliopsida</taxon>
        <taxon>eudicotyledons</taxon>
        <taxon>Gunneridae</taxon>
        <taxon>Pentapetalae</taxon>
        <taxon>rosids</taxon>
        <taxon>fabids</taxon>
        <taxon>Fagales</taxon>
        <taxon>Fagaceae</taxon>
        <taxon>Lithocarpus</taxon>
    </lineage>
</organism>
<dbReference type="InterPro" id="IPR025315">
    <property type="entry name" value="DUF4220"/>
</dbReference>
<keyword evidence="4" id="KW-1185">Reference proteome</keyword>
<keyword evidence="1" id="KW-1133">Transmembrane helix</keyword>
<feature type="domain" description="DUF4220" evidence="2">
    <location>
        <begin position="129"/>
        <end position="218"/>
    </location>
</feature>
<accession>A0AAW2DT07</accession>
<keyword evidence="1" id="KW-0472">Membrane</keyword>
<keyword evidence="1" id="KW-0812">Transmembrane</keyword>
<reference evidence="3 4" key="1">
    <citation type="submission" date="2024-01" db="EMBL/GenBank/DDBJ databases">
        <title>A telomere-to-telomere, gap-free genome of sweet tea (Lithocarpus litseifolius).</title>
        <authorList>
            <person name="Zhou J."/>
        </authorList>
    </citation>
    <scope>NUCLEOTIDE SEQUENCE [LARGE SCALE GENOMIC DNA]</scope>
    <source>
        <strain evidence="3">Zhou-2022a</strain>
        <tissue evidence="3">Leaf</tissue>
    </source>
</reference>
<dbReference type="PANTHER" id="PTHR31325">
    <property type="entry name" value="OS01G0798800 PROTEIN-RELATED"/>
    <property type="match status" value="1"/>
</dbReference>
<evidence type="ECO:0000259" key="2">
    <source>
        <dbReference type="Pfam" id="PF13968"/>
    </source>
</evidence>
<dbReference type="AlphaFoldDB" id="A0AAW2DT07"/>
<protein>
    <recommendedName>
        <fullName evidence="2">DUF4220 domain-containing protein</fullName>
    </recommendedName>
</protein>
<evidence type="ECO:0000313" key="3">
    <source>
        <dbReference type="EMBL" id="KAL0012703.1"/>
    </source>
</evidence>
<feature type="transmembrane region" description="Helical" evidence="1">
    <location>
        <begin position="95"/>
        <end position="114"/>
    </location>
</feature>